<feature type="signal peptide" evidence="3">
    <location>
        <begin position="1"/>
        <end position="26"/>
    </location>
</feature>
<dbReference type="InterPro" id="IPR005632">
    <property type="entry name" value="Chaperone_Skp"/>
</dbReference>
<dbReference type="Gene3D" id="3.30.910.20">
    <property type="entry name" value="Skp domain"/>
    <property type="match status" value="1"/>
</dbReference>
<dbReference type="EMBL" id="JAZDRO010000006">
    <property type="protein sequence ID" value="MEE2567530.1"/>
    <property type="molecule type" value="Genomic_DNA"/>
</dbReference>
<dbReference type="InterPro" id="IPR024930">
    <property type="entry name" value="Skp_dom_sf"/>
</dbReference>
<dbReference type="SUPFAM" id="SSF111384">
    <property type="entry name" value="OmpH-like"/>
    <property type="match status" value="1"/>
</dbReference>
<dbReference type="Pfam" id="PF03938">
    <property type="entry name" value="OmpH"/>
    <property type="match status" value="1"/>
</dbReference>
<gene>
    <name evidence="4" type="ORF">V0U35_12650</name>
</gene>
<evidence type="ECO:0000313" key="4">
    <source>
        <dbReference type="EMBL" id="MEE2567530.1"/>
    </source>
</evidence>
<dbReference type="RefSeq" id="WP_330197096.1">
    <property type="nucleotide sequence ID" value="NZ_JAZDRO010000006.1"/>
</dbReference>
<dbReference type="Proteomes" id="UP001310692">
    <property type="component" value="Unassembled WGS sequence"/>
</dbReference>
<dbReference type="PANTHER" id="PTHR35089">
    <property type="entry name" value="CHAPERONE PROTEIN SKP"/>
    <property type="match status" value="1"/>
</dbReference>
<evidence type="ECO:0000256" key="1">
    <source>
        <dbReference type="ARBA" id="ARBA00009091"/>
    </source>
</evidence>
<sequence length="198" mass="21658">MKLHAISIWAAAIVAATLAAVAPASAQTNVLVFNEARVLRDSAAGQVIATRLEAIQGEMDSELRAVAEPIQAEVERLNAETEPMTQEAIQQRPDLMQRIQAVQQQGQQVEVLRRRLSQELAATERQALRPVLELLPTILEEIVAERGAHIIVDRANLVYAAESVDISATVIERLNQRLPTVAVNRVRLPQGGEGQAQQ</sequence>
<feature type="chain" id="PRO_5046709159" evidence="3">
    <location>
        <begin position="27"/>
        <end position="198"/>
    </location>
</feature>
<protein>
    <submittedName>
        <fullName evidence="4">OmpH family outer membrane protein</fullName>
    </submittedName>
</protein>
<name>A0ABU7M182_9PROT</name>
<keyword evidence="5" id="KW-1185">Reference proteome</keyword>
<evidence type="ECO:0000313" key="5">
    <source>
        <dbReference type="Proteomes" id="UP001310692"/>
    </source>
</evidence>
<comment type="caution">
    <text evidence="4">The sequence shown here is derived from an EMBL/GenBank/DDBJ whole genome shotgun (WGS) entry which is preliminary data.</text>
</comment>
<evidence type="ECO:0000256" key="3">
    <source>
        <dbReference type="SAM" id="SignalP"/>
    </source>
</evidence>
<dbReference type="SMART" id="SM00935">
    <property type="entry name" value="OmpH"/>
    <property type="match status" value="1"/>
</dbReference>
<evidence type="ECO:0000256" key="2">
    <source>
        <dbReference type="ARBA" id="ARBA00022729"/>
    </source>
</evidence>
<accession>A0ABU7M182</accession>
<keyword evidence="2 3" id="KW-0732">Signal</keyword>
<reference evidence="4 5" key="1">
    <citation type="submission" date="2024-01" db="EMBL/GenBank/DDBJ databases">
        <title>Hyphobacterium bacterium isolated from marine sediment.</title>
        <authorList>
            <person name="Zhao S."/>
        </authorList>
    </citation>
    <scope>NUCLEOTIDE SEQUENCE [LARGE SCALE GENOMIC DNA]</scope>
    <source>
        <strain evidence="4 5">Y60-23</strain>
    </source>
</reference>
<comment type="similarity">
    <text evidence="1">Belongs to the Skp family.</text>
</comment>
<organism evidence="4 5">
    <name type="scientific">Hyphobacterium marinum</name>
    <dbReference type="NCBI Taxonomy" id="3116574"/>
    <lineage>
        <taxon>Bacteria</taxon>
        <taxon>Pseudomonadati</taxon>
        <taxon>Pseudomonadota</taxon>
        <taxon>Alphaproteobacteria</taxon>
        <taxon>Maricaulales</taxon>
        <taxon>Maricaulaceae</taxon>
        <taxon>Hyphobacterium</taxon>
    </lineage>
</organism>
<proteinExistence type="inferred from homology"/>
<dbReference type="PANTHER" id="PTHR35089:SF1">
    <property type="entry name" value="CHAPERONE PROTEIN SKP"/>
    <property type="match status" value="1"/>
</dbReference>